<accession>A0A559KF16</accession>
<evidence type="ECO:0000313" key="3">
    <source>
        <dbReference type="Proteomes" id="UP000317036"/>
    </source>
</evidence>
<keyword evidence="1" id="KW-0812">Transmembrane</keyword>
<sequence>MRYKYTSWLTLIGVALCILHYFGHEYDPIYLLFYALSVPAWFYPIFKYTNINPLILYILTIASWAVIGYCIDRFAVYRHSHSRDHH</sequence>
<comment type="caution">
    <text evidence="2">The sequence shown here is derived from an EMBL/GenBank/DDBJ whole genome shotgun (WGS) entry which is preliminary data.</text>
</comment>
<protein>
    <submittedName>
        <fullName evidence="2">Uncharacterized protein</fullName>
    </submittedName>
</protein>
<keyword evidence="1" id="KW-0472">Membrane</keyword>
<organism evidence="2 3">
    <name type="scientific">Paenibacillus cremeus</name>
    <dbReference type="NCBI Taxonomy" id="2163881"/>
    <lineage>
        <taxon>Bacteria</taxon>
        <taxon>Bacillati</taxon>
        <taxon>Bacillota</taxon>
        <taxon>Bacilli</taxon>
        <taxon>Bacillales</taxon>
        <taxon>Paenibacillaceae</taxon>
        <taxon>Paenibacillus</taxon>
    </lineage>
</organism>
<dbReference type="Proteomes" id="UP000317036">
    <property type="component" value="Unassembled WGS sequence"/>
</dbReference>
<name>A0A559KF16_9BACL</name>
<dbReference type="RefSeq" id="WP_144844646.1">
    <property type="nucleotide sequence ID" value="NZ_VNJI01000006.1"/>
</dbReference>
<dbReference type="OrthoDB" id="2622240at2"/>
<dbReference type="AlphaFoldDB" id="A0A559KF16"/>
<feature type="transmembrane region" description="Helical" evidence="1">
    <location>
        <begin position="6"/>
        <end position="22"/>
    </location>
</feature>
<dbReference type="EMBL" id="VNJI01000006">
    <property type="protein sequence ID" value="TVY10711.1"/>
    <property type="molecule type" value="Genomic_DNA"/>
</dbReference>
<feature type="transmembrane region" description="Helical" evidence="1">
    <location>
        <begin position="29"/>
        <end position="48"/>
    </location>
</feature>
<evidence type="ECO:0000313" key="2">
    <source>
        <dbReference type="EMBL" id="TVY10711.1"/>
    </source>
</evidence>
<evidence type="ECO:0000256" key="1">
    <source>
        <dbReference type="SAM" id="Phobius"/>
    </source>
</evidence>
<proteinExistence type="predicted"/>
<feature type="transmembrane region" description="Helical" evidence="1">
    <location>
        <begin position="54"/>
        <end position="76"/>
    </location>
</feature>
<gene>
    <name evidence="2" type="ORF">FPZ49_06270</name>
</gene>
<reference evidence="2 3" key="1">
    <citation type="submission" date="2019-07" db="EMBL/GenBank/DDBJ databases">
        <authorList>
            <person name="Kim J."/>
        </authorList>
    </citation>
    <scope>NUCLEOTIDE SEQUENCE [LARGE SCALE GENOMIC DNA]</scope>
    <source>
        <strain evidence="2 3">JC52</strain>
    </source>
</reference>
<keyword evidence="3" id="KW-1185">Reference proteome</keyword>
<keyword evidence="1" id="KW-1133">Transmembrane helix</keyword>